<evidence type="ECO:0000313" key="1">
    <source>
        <dbReference type="EMBL" id="BAT15537.1"/>
    </source>
</evidence>
<dbReference type="PaxDb" id="39947-A0A0P0Y633"/>
<reference evidence="1 2" key="2">
    <citation type="journal article" date="2013" name="Plant Cell Physiol.">
        <title>Rice Annotation Project Database (RAP-DB): an integrative and interactive database for rice genomics.</title>
        <authorList>
            <person name="Sakai H."/>
            <person name="Lee S.S."/>
            <person name="Tanaka T."/>
            <person name="Numa H."/>
            <person name="Kim J."/>
            <person name="Kawahara Y."/>
            <person name="Wakimoto H."/>
            <person name="Yang C.C."/>
            <person name="Iwamoto M."/>
            <person name="Abe T."/>
            <person name="Yamada Y."/>
            <person name="Muto A."/>
            <person name="Inokuchi H."/>
            <person name="Ikemura T."/>
            <person name="Matsumoto T."/>
            <person name="Sasaki T."/>
            <person name="Itoh T."/>
        </authorList>
    </citation>
    <scope>NUCLEOTIDE SEQUENCE [LARGE SCALE GENOMIC DNA]</scope>
    <source>
        <strain evidence="2">cv. Nipponbare</strain>
    </source>
</reference>
<reference evidence="1 2" key="3">
    <citation type="journal article" date="2013" name="Rice">
        <title>Improvement of the Oryza sativa Nipponbare reference genome using next generation sequence and optical map data.</title>
        <authorList>
            <person name="Kawahara Y."/>
            <person name="de la Bastide M."/>
            <person name="Hamilton J.P."/>
            <person name="Kanamori H."/>
            <person name="McCombie W.R."/>
            <person name="Ouyang S."/>
            <person name="Schwartz D.C."/>
            <person name="Tanaka T."/>
            <person name="Wu J."/>
            <person name="Zhou S."/>
            <person name="Childs K.L."/>
            <person name="Davidson R.M."/>
            <person name="Lin H."/>
            <person name="Quesada-Ocampo L."/>
            <person name="Vaillancourt B."/>
            <person name="Sakai H."/>
            <person name="Lee S.S."/>
            <person name="Kim J."/>
            <person name="Numa H."/>
            <person name="Itoh T."/>
            <person name="Buell C.R."/>
            <person name="Matsumoto T."/>
        </authorList>
    </citation>
    <scope>NUCLEOTIDE SEQUENCE [LARGE SCALE GENOMIC DNA]</scope>
    <source>
        <strain evidence="2">cv. Nipponbare</strain>
    </source>
</reference>
<sequence length="120" mass="13765">MDLTFKLNPAACRNLLDPFFLHVQSKLCCVLPSASVRVYVREHDIVPRIPGLQSNELRQYMFSKLCISVNLAATKKCTQYDSICWHRHIINKLMSLLQQPSATEQIDYTTVMLNPRADVV</sequence>
<accession>A0A0P0Y633</accession>
<gene>
    <name evidence="1" type="ordered locus">Os12g0109375</name>
    <name evidence="1" type="ORF">OSNPB_120109375</name>
</gene>
<dbReference type="AlphaFoldDB" id="A0A0P0Y633"/>
<name>A0A0P0Y633_ORYSJ</name>
<organism evidence="1 2">
    <name type="scientific">Oryza sativa subsp. japonica</name>
    <name type="common">Rice</name>
    <dbReference type="NCBI Taxonomy" id="39947"/>
    <lineage>
        <taxon>Eukaryota</taxon>
        <taxon>Viridiplantae</taxon>
        <taxon>Streptophyta</taxon>
        <taxon>Embryophyta</taxon>
        <taxon>Tracheophyta</taxon>
        <taxon>Spermatophyta</taxon>
        <taxon>Magnoliopsida</taxon>
        <taxon>Liliopsida</taxon>
        <taxon>Poales</taxon>
        <taxon>Poaceae</taxon>
        <taxon>BOP clade</taxon>
        <taxon>Oryzoideae</taxon>
        <taxon>Oryzeae</taxon>
        <taxon>Oryzinae</taxon>
        <taxon>Oryza</taxon>
        <taxon>Oryza sativa</taxon>
    </lineage>
</organism>
<reference evidence="2" key="1">
    <citation type="journal article" date="2005" name="Nature">
        <title>The map-based sequence of the rice genome.</title>
        <authorList>
            <consortium name="International rice genome sequencing project (IRGSP)"/>
            <person name="Matsumoto T."/>
            <person name="Wu J."/>
            <person name="Kanamori H."/>
            <person name="Katayose Y."/>
            <person name="Fujisawa M."/>
            <person name="Namiki N."/>
            <person name="Mizuno H."/>
            <person name="Yamamoto K."/>
            <person name="Antonio B.A."/>
            <person name="Baba T."/>
            <person name="Sakata K."/>
            <person name="Nagamura Y."/>
            <person name="Aoki H."/>
            <person name="Arikawa K."/>
            <person name="Arita K."/>
            <person name="Bito T."/>
            <person name="Chiden Y."/>
            <person name="Fujitsuka N."/>
            <person name="Fukunaka R."/>
            <person name="Hamada M."/>
            <person name="Harada C."/>
            <person name="Hayashi A."/>
            <person name="Hijishita S."/>
            <person name="Honda M."/>
            <person name="Hosokawa S."/>
            <person name="Ichikawa Y."/>
            <person name="Idonuma A."/>
            <person name="Iijima M."/>
            <person name="Ikeda M."/>
            <person name="Ikeno M."/>
            <person name="Ito K."/>
            <person name="Ito S."/>
            <person name="Ito T."/>
            <person name="Ito Y."/>
            <person name="Ito Y."/>
            <person name="Iwabuchi A."/>
            <person name="Kamiya K."/>
            <person name="Karasawa W."/>
            <person name="Kurita K."/>
            <person name="Katagiri S."/>
            <person name="Kikuta A."/>
            <person name="Kobayashi H."/>
            <person name="Kobayashi N."/>
            <person name="Machita K."/>
            <person name="Maehara T."/>
            <person name="Masukawa M."/>
            <person name="Mizubayashi T."/>
            <person name="Mukai Y."/>
            <person name="Nagasaki H."/>
            <person name="Nagata Y."/>
            <person name="Naito S."/>
            <person name="Nakashima M."/>
            <person name="Nakama Y."/>
            <person name="Nakamichi Y."/>
            <person name="Nakamura M."/>
            <person name="Meguro A."/>
            <person name="Negishi M."/>
            <person name="Ohta I."/>
            <person name="Ohta T."/>
            <person name="Okamoto M."/>
            <person name="Ono N."/>
            <person name="Saji S."/>
            <person name="Sakaguchi M."/>
            <person name="Sakai K."/>
            <person name="Shibata M."/>
            <person name="Shimokawa T."/>
            <person name="Song J."/>
            <person name="Takazaki Y."/>
            <person name="Terasawa K."/>
            <person name="Tsugane M."/>
            <person name="Tsuji K."/>
            <person name="Ueda S."/>
            <person name="Waki K."/>
            <person name="Yamagata H."/>
            <person name="Yamamoto M."/>
            <person name="Yamamoto S."/>
            <person name="Yamane H."/>
            <person name="Yoshiki S."/>
            <person name="Yoshihara R."/>
            <person name="Yukawa K."/>
            <person name="Zhong H."/>
            <person name="Yano M."/>
            <person name="Yuan Q."/>
            <person name="Ouyang S."/>
            <person name="Liu J."/>
            <person name="Jones K.M."/>
            <person name="Gansberger K."/>
            <person name="Moffat K."/>
            <person name="Hill J."/>
            <person name="Bera J."/>
            <person name="Fadrosh D."/>
            <person name="Jin S."/>
            <person name="Johri S."/>
            <person name="Kim M."/>
            <person name="Overton L."/>
            <person name="Reardon M."/>
            <person name="Tsitrin T."/>
            <person name="Vuong H."/>
            <person name="Weaver B."/>
            <person name="Ciecko A."/>
            <person name="Tallon L."/>
            <person name="Jackson J."/>
            <person name="Pai G."/>
            <person name="Aken S.V."/>
            <person name="Utterback T."/>
            <person name="Reidmuller S."/>
            <person name="Feldblyum T."/>
            <person name="Hsiao J."/>
            <person name="Zismann V."/>
            <person name="Iobst S."/>
            <person name="de Vazeille A.R."/>
            <person name="Buell C.R."/>
            <person name="Ying K."/>
            <person name="Li Y."/>
            <person name="Lu T."/>
            <person name="Huang Y."/>
            <person name="Zhao Q."/>
            <person name="Feng Q."/>
            <person name="Zhang L."/>
            <person name="Zhu J."/>
            <person name="Weng Q."/>
            <person name="Mu J."/>
            <person name="Lu Y."/>
            <person name="Fan D."/>
            <person name="Liu Y."/>
            <person name="Guan J."/>
            <person name="Zhang Y."/>
            <person name="Yu S."/>
            <person name="Liu X."/>
            <person name="Zhang Y."/>
            <person name="Hong G."/>
            <person name="Han B."/>
            <person name="Choisne N."/>
            <person name="Demange N."/>
            <person name="Orjeda G."/>
            <person name="Samain S."/>
            <person name="Cattolico L."/>
            <person name="Pelletier E."/>
            <person name="Couloux A."/>
            <person name="Segurens B."/>
            <person name="Wincker P."/>
            <person name="D'Hont A."/>
            <person name="Scarpelli C."/>
            <person name="Weissenbach J."/>
            <person name="Salanoubat M."/>
            <person name="Quetier F."/>
            <person name="Yu Y."/>
            <person name="Kim H.R."/>
            <person name="Rambo T."/>
            <person name="Currie J."/>
            <person name="Collura K."/>
            <person name="Luo M."/>
            <person name="Yang T."/>
            <person name="Ammiraju J.S.S."/>
            <person name="Engler F."/>
            <person name="Soderlund C."/>
            <person name="Wing R.A."/>
            <person name="Palmer L.E."/>
            <person name="de la Bastide M."/>
            <person name="Spiegel L."/>
            <person name="Nascimento L."/>
            <person name="Zutavern T."/>
            <person name="O'Shaughnessy A."/>
            <person name="Dike S."/>
            <person name="Dedhia N."/>
            <person name="Preston R."/>
            <person name="Balija V."/>
            <person name="McCombie W.R."/>
            <person name="Chow T."/>
            <person name="Chen H."/>
            <person name="Chung M."/>
            <person name="Chen C."/>
            <person name="Shaw J."/>
            <person name="Wu H."/>
            <person name="Hsiao K."/>
            <person name="Chao Y."/>
            <person name="Chu M."/>
            <person name="Cheng C."/>
            <person name="Hour A."/>
            <person name="Lee P."/>
            <person name="Lin S."/>
            <person name="Lin Y."/>
            <person name="Liou J."/>
            <person name="Liu S."/>
            <person name="Hsing Y."/>
            <person name="Raghuvanshi S."/>
            <person name="Mohanty A."/>
            <person name="Bharti A.K."/>
            <person name="Gaur A."/>
            <person name="Gupta V."/>
            <person name="Kumar D."/>
            <person name="Ravi V."/>
            <person name="Vij S."/>
            <person name="Kapur A."/>
            <person name="Khurana P."/>
            <person name="Khurana P."/>
            <person name="Khurana J.P."/>
            <person name="Tyagi A.K."/>
            <person name="Gaikwad K."/>
            <person name="Singh A."/>
            <person name="Dalal V."/>
            <person name="Srivastava S."/>
            <person name="Dixit A."/>
            <person name="Pal A.K."/>
            <person name="Ghazi I.A."/>
            <person name="Yadav M."/>
            <person name="Pandit A."/>
            <person name="Bhargava A."/>
            <person name="Sureshbabu K."/>
            <person name="Batra K."/>
            <person name="Sharma T.R."/>
            <person name="Mohapatra T."/>
            <person name="Singh N.K."/>
            <person name="Messing J."/>
            <person name="Nelson A.B."/>
            <person name="Fuks G."/>
            <person name="Kavchok S."/>
            <person name="Keizer G."/>
            <person name="Linton E."/>
            <person name="Llaca V."/>
            <person name="Song R."/>
            <person name="Tanyolac B."/>
            <person name="Young S."/>
            <person name="Ho-Il K."/>
            <person name="Hahn J.H."/>
            <person name="Sangsakoo G."/>
            <person name="Vanavichit A."/>
            <person name="de Mattos Luiz.A.T."/>
            <person name="Zimmer P.D."/>
            <person name="Malone G."/>
            <person name="Dellagostin O."/>
            <person name="de Oliveira A.C."/>
            <person name="Bevan M."/>
            <person name="Bancroft I."/>
            <person name="Minx P."/>
            <person name="Cordum H."/>
            <person name="Wilson R."/>
            <person name="Cheng Z."/>
            <person name="Jin W."/>
            <person name="Jiang J."/>
            <person name="Leong S.A."/>
            <person name="Iwama H."/>
            <person name="Gojobori T."/>
            <person name="Itoh T."/>
            <person name="Niimura Y."/>
            <person name="Fujii Y."/>
            <person name="Habara T."/>
            <person name="Sakai H."/>
            <person name="Sato Y."/>
            <person name="Wilson G."/>
            <person name="Kumar K."/>
            <person name="McCouch S."/>
            <person name="Juretic N."/>
            <person name="Hoen D."/>
            <person name="Wright S."/>
            <person name="Bruskiewich R."/>
            <person name="Bureau T."/>
            <person name="Miyao A."/>
            <person name="Hirochika H."/>
            <person name="Nishikawa T."/>
            <person name="Kadowaki K."/>
            <person name="Sugiura M."/>
            <person name="Burr B."/>
            <person name="Sasaki T."/>
        </authorList>
    </citation>
    <scope>NUCLEOTIDE SEQUENCE [LARGE SCALE GENOMIC DNA]</scope>
    <source>
        <strain evidence="2">cv. Nipponbare</strain>
    </source>
</reference>
<keyword evidence="2" id="KW-1185">Reference proteome</keyword>
<proteinExistence type="predicted"/>
<dbReference type="Gramene" id="Os12t0109375-00">
    <property type="protein sequence ID" value="Os12t0109375-00"/>
    <property type="gene ID" value="Os12g0109375"/>
</dbReference>
<dbReference type="InParanoid" id="A0A0P0Y633"/>
<evidence type="ECO:0000313" key="2">
    <source>
        <dbReference type="Proteomes" id="UP000059680"/>
    </source>
</evidence>
<dbReference type="EMBL" id="AP014968">
    <property type="protein sequence ID" value="BAT15537.1"/>
    <property type="molecule type" value="Genomic_DNA"/>
</dbReference>
<dbReference type="Proteomes" id="UP000059680">
    <property type="component" value="Chromosome 12"/>
</dbReference>
<protein>
    <submittedName>
        <fullName evidence="1">Os12g0109375 protein</fullName>
    </submittedName>
</protein>